<accession>A0A1E7FAZ4</accession>
<proteinExistence type="predicted"/>
<dbReference type="Gene3D" id="3.40.50.720">
    <property type="entry name" value="NAD(P)-binding Rossmann-like Domain"/>
    <property type="match status" value="1"/>
</dbReference>
<sequence length="284" mass="30921">MTFRPVPDLKKRYNATWSLVTGGGSGIGKALSFKLARQGLNVVVVSLDDDFLKATMKQLKETFPDLEFRSVGCAFSPGVDYLKQINEATKDIEIPIIFNNAGFLVTGFFDQAPLGKLLANVECNATAAVNITHHFVSKLVSSKKKGCVVFTSSVAGFIPTPFSGMYGATKAFCSQLACSLHIELKSLGIDVCAVHPSPVSSNFYNDLDHKIEILESACKAAVPPEDLPDDIFRSIGACALRDLGGMAVSSRMGTFFLPYNFFTEMFATAAPYLPDWKTHNKTRH</sequence>
<evidence type="ECO:0000256" key="1">
    <source>
        <dbReference type="ARBA" id="ARBA00023002"/>
    </source>
</evidence>
<organism evidence="2 3">
    <name type="scientific">Fragilariopsis cylindrus CCMP1102</name>
    <dbReference type="NCBI Taxonomy" id="635003"/>
    <lineage>
        <taxon>Eukaryota</taxon>
        <taxon>Sar</taxon>
        <taxon>Stramenopiles</taxon>
        <taxon>Ochrophyta</taxon>
        <taxon>Bacillariophyta</taxon>
        <taxon>Bacillariophyceae</taxon>
        <taxon>Bacillariophycidae</taxon>
        <taxon>Bacillariales</taxon>
        <taxon>Bacillariaceae</taxon>
        <taxon>Fragilariopsis</taxon>
    </lineage>
</organism>
<dbReference type="InterPro" id="IPR036291">
    <property type="entry name" value="NAD(P)-bd_dom_sf"/>
</dbReference>
<dbReference type="PANTHER" id="PTHR43899:SF4">
    <property type="entry name" value="17 BETA-HYDROXYSTEROID DEHYDROGENASE TYPE 3"/>
    <property type="match status" value="1"/>
</dbReference>
<evidence type="ECO:0000313" key="2">
    <source>
        <dbReference type="EMBL" id="OEU15316.1"/>
    </source>
</evidence>
<dbReference type="SUPFAM" id="SSF51735">
    <property type="entry name" value="NAD(P)-binding Rossmann-fold domains"/>
    <property type="match status" value="1"/>
</dbReference>
<dbReference type="Proteomes" id="UP000095751">
    <property type="component" value="Unassembled WGS sequence"/>
</dbReference>
<protein>
    <submittedName>
        <fullName evidence="2">NAD(P)-binding protein</fullName>
    </submittedName>
</protein>
<dbReference type="GO" id="GO:0016491">
    <property type="term" value="F:oxidoreductase activity"/>
    <property type="evidence" value="ECO:0007669"/>
    <property type="project" value="UniProtKB-KW"/>
</dbReference>
<keyword evidence="3" id="KW-1185">Reference proteome</keyword>
<gene>
    <name evidence="2" type="ORF">FRACYDRAFT_186755</name>
</gene>
<reference evidence="2 3" key="1">
    <citation type="submission" date="2016-09" db="EMBL/GenBank/DDBJ databases">
        <title>Extensive genetic diversity and differential bi-allelic expression allows diatom success in the polar Southern Ocean.</title>
        <authorList>
            <consortium name="DOE Joint Genome Institute"/>
            <person name="Mock T."/>
            <person name="Otillar R.P."/>
            <person name="Strauss J."/>
            <person name="Dupont C."/>
            <person name="Frickenhaus S."/>
            <person name="Maumus F."/>
            <person name="Mcmullan M."/>
            <person name="Sanges R."/>
            <person name="Schmutz J."/>
            <person name="Toseland A."/>
            <person name="Valas R."/>
            <person name="Veluchamy A."/>
            <person name="Ward B.J."/>
            <person name="Allen A."/>
            <person name="Barry K."/>
            <person name="Falciatore A."/>
            <person name="Ferrante M."/>
            <person name="Fortunato A.E."/>
            <person name="Gloeckner G."/>
            <person name="Gruber A."/>
            <person name="Hipkin R."/>
            <person name="Janech M."/>
            <person name="Kroth P."/>
            <person name="Leese F."/>
            <person name="Lindquist E."/>
            <person name="Lyon B.R."/>
            <person name="Martin J."/>
            <person name="Mayer C."/>
            <person name="Parker M."/>
            <person name="Quesneville H."/>
            <person name="Raymond J."/>
            <person name="Uhlig C."/>
            <person name="Valentin K.U."/>
            <person name="Worden A.Z."/>
            <person name="Armbrust E.V."/>
            <person name="Bowler C."/>
            <person name="Green B."/>
            <person name="Moulton V."/>
            <person name="Van Oosterhout C."/>
            <person name="Grigoriev I."/>
        </authorList>
    </citation>
    <scope>NUCLEOTIDE SEQUENCE [LARGE SCALE GENOMIC DNA]</scope>
    <source>
        <strain evidence="2 3">CCMP1102</strain>
    </source>
</reference>
<name>A0A1E7FAZ4_9STRA</name>
<evidence type="ECO:0000313" key="3">
    <source>
        <dbReference type="Proteomes" id="UP000095751"/>
    </source>
</evidence>
<keyword evidence="1" id="KW-0560">Oxidoreductase</keyword>
<dbReference type="InterPro" id="IPR051019">
    <property type="entry name" value="VLCFA-Steroid_DH"/>
</dbReference>
<dbReference type="PANTHER" id="PTHR43899">
    <property type="entry name" value="RH59310P"/>
    <property type="match status" value="1"/>
</dbReference>
<dbReference type="OrthoDB" id="1393670at2759"/>
<dbReference type="PRINTS" id="PR00081">
    <property type="entry name" value="GDHRDH"/>
</dbReference>
<dbReference type="InterPro" id="IPR002347">
    <property type="entry name" value="SDR_fam"/>
</dbReference>
<dbReference type="InParanoid" id="A0A1E7FAZ4"/>
<dbReference type="Pfam" id="PF00106">
    <property type="entry name" value="adh_short"/>
    <property type="match status" value="1"/>
</dbReference>
<dbReference type="KEGG" id="fcy:FRACYDRAFT_186755"/>
<dbReference type="AlphaFoldDB" id="A0A1E7FAZ4"/>
<dbReference type="EMBL" id="KV784359">
    <property type="protein sequence ID" value="OEU15316.1"/>
    <property type="molecule type" value="Genomic_DNA"/>
</dbReference>